<dbReference type="AlphaFoldDB" id="A0A5J4SPT3"/>
<protein>
    <submittedName>
        <fullName evidence="1">Uncharacterized protein</fullName>
    </submittedName>
</protein>
<comment type="caution">
    <text evidence="1">The sequence shown here is derived from an EMBL/GenBank/DDBJ whole genome shotgun (WGS) entry which is preliminary data.</text>
</comment>
<organism evidence="1">
    <name type="scientific">termite gut metagenome</name>
    <dbReference type="NCBI Taxonomy" id="433724"/>
    <lineage>
        <taxon>unclassified sequences</taxon>
        <taxon>metagenomes</taxon>
        <taxon>organismal metagenomes</taxon>
    </lineage>
</organism>
<proteinExistence type="predicted"/>
<reference evidence="1" key="1">
    <citation type="submission" date="2019-03" db="EMBL/GenBank/DDBJ databases">
        <title>Single cell metagenomics reveals metabolic interactions within the superorganism composed of flagellate Streblomastix strix and complex community of Bacteroidetes bacteria on its surface.</title>
        <authorList>
            <person name="Treitli S.C."/>
            <person name="Kolisko M."/>
            <person name="Husnik F."/>
            <person name="Keeling P."/>
            <person name="Hampl V."/>
        </authorList>
    </citation>
    <scope>NUCLEOTIDE SEQUENCE</scope>
    <source>
        <strain evidence="1">STM</strain>
    </source>
</reference>
<gene>
    <name evidence="1" type="ORF">EZS27_005398</name>
</gene>
<dbReference type="EMBL" id="SNRY01000106">
    <property type="protein sequence ID" value="KAA6347105.1"/>
    <property type="molecule type" value="Genomic_DNA"/>
</dbReference>
<dbReference type="InterPro" id="IPR029465">
    <property type="entry name" value="ATPgrasp_TupA"/>
</dbReference>
<name>A0A5J4SPT3_9ZZZZ</name>
<sequence length="283" mass="33248">MNIKNNINRFWASIACKISPTFYLNLSYFHNRGRLPNLKNPTNLSEFIISKIVSGKINDYAQLADKYAVRSFVAEKGLSHILTKLYGHWDKVYQINFDELPDQFVLKCNFGCGMNVICFDKGQLDFQEVKSQLNSWMEITKFAVAEPHYSKIEKCIIGEELIKDEYFDLPTDYKFMCINGEPHHILVVSEREGHSYKLYTYSLNWEKLDLLKDIYKHDKNIPKPKNLEKMIDYACILSTEFDFVRVDLYDTGDKVFFGEMTFTPHGGLLRYYTTEALQEIWKR</sequence>
<evidence type="ECO:0000313" key="1">
    <source>
        <dbReference type="EMBL" id="KAA6347105.1"/>
    </source>
</evidence>
<dbReference type="SUPFAM" id="SSF56059">
    <property type="entry name" value="Glutathione synthetase ATP-binding domain-like"/>
    <property type="match status" value="1"/>
</dbReference>
<accession>A0A5J4SPT3</accession>
<dbReference type="Pfam" id="PF14305">
    <property type="entry name" value="ATPgrasp_TupA"/>
    <property type="match status" value="1"/>
</dbReference>